<keyword evidence="2" id="KW-0677">Repeat</keyword>
<dbReference type="EMBL" id="LJGZ01000091">
    <property type="protein sequence ID" value="OEV18561.1"/>
    <property type="molecule type" value="Genomic_DNA"/>
</dbReference>
<dbReference type="PROSITE" id="PS50222">
    <property type="entry name" value="EF_HAND_2"/>
    <property type="match status" value="2"/>
</dbReference>
<dbReference type="SUPFAM" id="SSF47473">
    <property type="entry name" value="EF-hand"/>
    <property type="match status" value="1"/>
</dbReference>
<keyword evidence="1" id="KW-0479">Metal-binding</keyword>
<keyword evidence="6" id="KW-1185">Reference proteome</keyword>
<dbReference type="EMBL" id="LJGZ01000091">
    <property type="protein sequence ID" value="OEV18560.1"/>
    <property type="molecule type" value="Genomic_DNA"/>
</dbReference>
<dbReference type="InterPro" id="IPR039647">
    <property type="entry name" value="EF_hand_pair_protein_CML-like"/>
</dbReference>
<dbReference type="PANTHER" id="PTHR10891">
    <property type="entry name" value="EF-HAND CALCIUM-BINDING DOMAIN CONTAINING PROTEIN"/>
    <property type="match status" value="1"/>
</dbReference>
<protein>
    <recommendedName>
        <fullName evidence="3">EF-hand domain-containing protein</fullName>
    </recommendedName>
</protein>
<dbReference type="OrthoDB" id="4563420at2"/>
<evidence type="ECO:0000259" key="3">
    <source>
        <dbReference type="PROSITE" id="PS50222"/>
    </source>
</evidence>
<comment type="caution">
    <text evidence="4">The sequence shown here is derived from an EMBL/GenBank/DDBJ whole genome shotgun (WGS) entry which is preliminary data.</text>
</comment>
<dbReference type="Proteomes" id="UP000175971">
    <property type="component" value="Unassembled WGS sequence"/>
</dbReference>
<dbReference type="CDD" id="cd00051">
    <property type="entry name" value="EFh"/>
    <property type="match status" value="1"/>
</dbReference>
<proteinExistence type="predicted"/>
<dbReference type="PATRIC" id="fig|518642.7.peg.5734"/>
<feature type="domain" description="EF-hand" evidence="3">
    <location>
        <begin position="2"/>
        <end position="37"/>
    </location>
</feature>
<name>A0A1E7LQU4_9ACTN</name>
<dbReference type="InterPro" id="IPR018247">
    <property type="entry name" value="EF_Hand_1_Ca_BS"/>
</dbReference>
<dbReference type="GeneID" id="97333688"/>
<reference evidence="4 6" key="1">
    <citation type="journal article" date="2016" name="Front. Microbiol.">
        <title>Comparative Genomics Analysis of Streptomyces Species Reveals Their Adaptation to the Marine Environment and Their Diversity at the Genomic Level.</title>
        <authorList>
            <person name="Tian X."/>
            <person name="Zhang Z."/>
            <person name="Yang T."/>
            <person name="Chen M."/>
            <person name="Li J."/>
            <person name="Chen F."/>
            <person name="Yang J."/>
            <person name="Li W."/>
            <person name="Zhang B."/>
            <person name="Zhang Z."/>
            <person name="Wu J."/>
            <person name="Zhang C."/>
            <person name="Long L."/>
            <person name="Xiao J."/>
        </authorList>
    </citation>
    <scope>NUCLEOTIDE SEQUENCE [LARGE SCALE GENOMIC DNA]</scope>
    <source>
        <strain evidence="4 6">SCSIO M10372</strain>
    </source>
</reference>
<evidence type="ECO:0000313" key="5">
    <source>
        <dbReference type="EMBL" id="OEV18561.1"/>
    </source>
</evidence>
<sequence>MADIESARTVFEKFDANGDGLITANEYKSAMAQLGDPFVTETVAQAIINAHDANGDGLLTFDEFWAAQNKA</sequence>
<dbReference type="AlphaFoldDB" id="A0A1E7LQU4"/>
<accession>A0A1E7LQU4</accession>
<dbReference type="Gene3D" id="1.10.238.10">
    <property type="entry name" value="EF-hand"/>
    <property type="match status" value="1"/>
</dbReference>
<dbReference type="GO" id="GO:0005509">
    <property type="term" value="F:calcium ion binding"/>
    <property type="evidence" value="ECO:0007669"/>
    <property type="project" value="InterPro"/>
</dbReference>
<dbReference type="RefSeq" id="WP_018492268.1">
    <property type="nucleotide sequence ID" value="NZ_LJGZ01000091.1"/>
</dbReference>
<dbReference type="InterPro" id="IPR011992">
    <property type="entry name" value="EF-hand-dom_pair"/>
</dbReference>
<dbReference type="InterPro" id="IPR002048">
    <property type="entry name" value="EF_hand_dom"/>
</dbReference>
<organism evidence="4 6">
    <name type="scientific">Streptomyces nanshensis</name>
    <dbReference type="NCBI Taxonomy" id="518642"/>
    <lineage>
        <taxon>Bacteria</taxon>
        <taxon>Bacillati</taxon>
        <taxon>Actinomycetota</taxon>
        <taxon>Actinomycetes</taxon>
        <taxon>Kitasatosporales</taxon>
        <taxon>Streptomycetaceae</taxon>
        <taxon>Streptomyces</taxon>
    </lineage>
</organism>
<dbReference type="PROSITE" id="PS00018">
    <property type="entry name" value="EF_HAND_1"/>
    <property type="match status" value="2"/>
</dbReference>
<evidence type="ECO:0000313" key="6">
    <source>
        <dbReference type="Proteomes" id="UP000175971"/>
    </source>
</evidence>
<evidence type="ECO:0000313" key="4">
    <source>
        <dbReference type="EMBL" id="OEV18560.1"/>
    </source>
</evidence>
<evidence type="ECO:0000256" key="1">
    <source>
        <dbReference type="ARBA" id="ARBA00022723"/>
    </source>
</evidence>
<gene>
    <name evidence="4" type="ORF">AN221_20990</name>
    <name evidence="5" type="ORF">AN221_21000</name>
</gene>
<dbReference type="SMART" id="SM00054">
    <property type="entry name" value="EFh"/>
    <property type="match status" value="2"/>
</dbReference>
<feature type="domain" description="EF-hand" evidence="3">
    <location>
        <begin position="39"/>
        <end position="71"/>
    </location>
</feature>
<evidence type="ECO:0000256" key="2">
    <source>
        <dbReference type="ARBA" id="ARBA00022737"/>
    </source>
</evidence>
<dbReference type="Pfam" id="PF13499">
    <property type="entry name" value="EF-hand_7"/>
    <property type="match status" value="1"/>
</dbReference>